<dbReference type="Ensembl" id="ENSPRET00000019331.1">
    <property type="protein sequence ID" value="ENSPREP00000019125.1"/>
    <property type="gene ID" value="ENSPREG00000012941.1"/>
</dbReference>
<keyword evidence="3" id="KW-0812">Transmembrane</keyword>
<evidence type="ECO:0000256" key="4">
    <source>
        <dbReference type="ARBA" id="ARBA00022729"/>
    </source>
</evidence>
<evidence type="ECO:0000256" key="6">
    <source>
        <dbReference type="ARBA" id="ARBA00023136"/>
    </source>
</evidence>
<evidence type="ECO:0000256" key="1">
    <source>
        <dbReference type="ARBA" id="ARBA00004251"/>
    </source>
</evidence>
<keyword evidence="8" id="KW-0675">Receptor</keyword>
<evidence type="ECO:0000313" key="14">
    <source>
        <dbReference type="Proteomes" id="UP000242638"/>
    </source>
</evidence>
<dbReference type="PROSITE" id="PS50835">
    <property type="entry name" value="IG_LIKE"/>
    <property type="match status" value="1"/>
</dbReference>
<dbReference type="GO" id="GO:0042102">
    <property type="term" value="P:positive regulation of T cell proliferation"/>
    <property type="evidence" value="ECO:0007669"/>
    <property type="project" value="TreeGrafter"/>
</dbReference>
<keyword evidence="14" id="KW-1185">Reference proteome</keyword>
<name>A0A3P9PBI9_POERE</name>
<evidence type="ECO:0000256" key="7">
    <source>
        <dbReference type="ARBA" id="ARBA00023157"/>
    </source>
</evidence>
<dbReference type="InterPro" id="IPR036179">
    <property type="entry name" value="Ig-like_dom_sf"/>
</dbReference>
<evidence type="ECO:0000256" key="3">
    <source>
        <dbReference type="ARBA" id="ARBA00022692"/>
    </source>
</evidence>
<dbReference type="PANTHER" id="PTHR25466:SF14">
    <property type="entry name" value="BUTYROPHILIN SUBFAMILY 2 MEMBER A2-LIKE-RELATED"/>
    <property type="match status" value="1"/>
</dbReference>
<dbReference type="Pfam" id="PF07686">
    <property type="entry name" value="V-set"/>
    <property type="match status" value="1"/>
</dbReference>
<keyword evidence="10" id="KW-0393">Immunoglobulin domain</keyword>
<dbReference type="GO" id="GO:0071222">
    <property type="term" value="P:cellular response to lipopolysaccharide"/>
    <property type="evidence" value="ECO:0007669"/>
    <property type="project" value="TreeGrafter"/>
</dbReference>
<dbReference type="Gene3D" id="2.60.40.10">
    <property type="entry name" value="Immunoglobulins"/>
    <property type="match status" value="1"/>
</dbReference>
<dbReference type="InterPro" id="IPR013783">
    <property type="entry name" value="Ig-like_fold"/>
</dbReference>
<keyword evidence="5" id="KW-1133">Transmembrane helix</keyword>
<keyword evidence="4 11" id="KW-0732">Signal</keyword>
<dbReference type="SUPFAM" id="SSF48726">
    <property type="entry name" value="Immunoglobulin"/>
    <property type="match status" value="1"/>
</dbReference>
<dbReference type="GO" id="GO:0006955">
    <property type="term" value="P:immune response"/>
    <property type="evidence" value="ECO:0007669"/>
    <property type="project" value="TreeGrafter"/>
</dbReference>
<evidence type="ECO:0000256" key="9">
    <source>
        <dbReference type="ARBA" id="ARBA00023180"/>
    </source>
</evidence>
<feature type="domain" description="Ig-like" evidence="12">
    <location>
        <begin position="1"/>
        <end position="119"/>
    </location>
</feature>
<evidence type="ECO:0000256" key="2">
    <source>
        <dbReference type="ARBA" id="ARBA00022475"/>
    </source>
</evidence>
<sequence>ILTCVINNFFFFLSSVYLVKIDVILPCSSKKKDNLTHEVFDWKKNYDKEVFLYVKGKHYNNGKTGQDEDFKNRVDFFEDQLQFGNASIRIKKTKLTDSGIYSCRLFPNLDQEQTRITVNVHIY</sequence>
<evidence type="ECO:0000313" key="13">
    <source>
        <dbReference type="Ensembl" id="ENSPREP00000019125.1"/>
    </source>
</evidence>
<reference evidence="13" key="3">
    <citation type="submission" date="2025-09" db="UniProtKB">
        <authorList>
            <consortium name="Ensembl"/>
        </authorList>
    </citation>
    <scope>IDENTIFICATION</scope>
    <source>
        <strain evidence="13">Guanapo</strain>
    </source>
</reference>
<evidence type="ECO:0000256" key="5">
    <source>
        <dbReference type="ARBA" id="ARBA00022989"/>
    </source>
</evidence>
<feature type="chain" id="PRO_5018219922" description="Ig-like domain-containing protein" evidence="11">
    <location>
        <begin position="19"/>
        <end position="123"/>
    </location>
</feature>
<proteinExistence type="predicted"/>
<organism evidence="13 14">
    <name type="scientific">Poecilia reticulata</name>
    <name type="common">Guppy</name>
    <name type="synonym">Acanthophacelus reticulatus</name>
    <dbReference type="NCBI Taxonomy" id="8081"/>
    <lineage>
        <taxon>Eukaryota</taxon>
        <taxon>Metazoa</taxon>
        <taxon>Chordata</taxon>
        <taxon>Craniata</taxon>
        <taxon>Vertebrata</taxon>
        <taxon>Euteleostomi</taxon>
        <taxon>Actinopterygii</taxon>
        <taxon>Neopterygii</taxon>
        <taxon>Teleostei</taxon>
        <taxon>Neoteleostei</taxon>
        <taxon>Acanthomorphata</taxon>
        <taxon>Ovalentaria</taxon>
        <taxon>Atherinomorphae</taxon>
        <taxon>Cyprinodontiformes</taxon>
        <taxon>Poeciliidae</taxon>
        <taxon>Poeciliinae</taxon>
        <taxon>Poecilia</taxon>
    </lineage>
</organism>
<dbReference type="GO" id="GO:0009897">
    <property type="term" value="C:external side of plasma membrane"/>
    <property type="evidence" value="ECO:0007669"/>
    <property type="project" value="TreeGrafter"/>
</dbReference>
<dbReference type="InterPro" id="IPR051713">
    <property type="entry name" value="T-cell_Activation_Regulation"/>
</dbReference>
<reference evidence="13" key="2">
    <citation type="submission" date="2025-08" db="UniProtKB">
        <authorList>
            <consortium name="Ensembl"/>
        </authorList>
    </citation>
    <scope>IDENTIFICATION</scope>
    <source>
        <strain evidence="13">Guanapo</strain>
    </source>
</reference>
<evidence type="ECO:0000256" key="10">
    <source>
        <dbReference type="ARBA" id="ARBA00023319"/>
    </source>
</evidence>
<keyword evidence="9" id="KW-0325">Glycoprotein</keyword>
<dbReference type="Proteomes" id="UP000242638">
    <property type="component" value="Unassembled WGS sequence"/>
</dbReference>
<keyword evidence="7" id="KW-1015">Disulfide bond</keyword>
<dbReference type="AlphaFoldDB" id="A0A3P9PBI9"/>
<protein>
    <recommendedName>
        <fullName evidence="12">Ig-like domain-containing protein</fullName>
    </recommendedName>
</protein>
<evidence type="ECO:0000259" key="12">
    <source>
        <dbReference type="PROSITE" id="PS50835"/>
    </source>
</evidence>
<dbReference type="PANTHER" id="PTHR25466">
    <property type="entry name" value="T-LYMPHOCYTE ACTIVATION ANTIGEN"/>
    <property type="match status" value="1"/>
</dbReference>
<feature type="signal peptide" evidence="11">
    <location>
        <begin position="1"/>
        <end position="18"/>
    </location>
</feature>
<dbReference type="GO" id="GO:0007166">
    <property type="term" value="P:cell surface receptor signaling pathway"/>
    <property type="evidence" value="ECO:0007669"/>
    <property type="project" value="TreeGrafter"/>
</dbReference>
<evidence type="ECO:0000256" key="8">
    <source>
        <dbReference type="ARBA" id="ARBA00023170"/>
    </source>
</evidence>
<dbReference type="InterPro" id="IPR013106">
    <property type="entry name" value="Ig_V-set"/>
</dbReference>
<keyword evidence="6" id="KW-0472">Membrane</keyword>
<dbReference type="InterPro" id="IPR007110">
    <property type="entry name" value="Ig-like_dom"/>
</dbReference>
<dbReference type="GO" id="GO:0031295">
    <property type="term" value="P:T cell costimulation"/>
    <property type="evidence" value="ECO:0007669"/>
    <property type="project" value="TreeGrafter"/>
</dbReference>
<accession>A0A3P9PBI9</accession>
<reference evidence="14" key="1">
    <citation type="submission" date="2013-11" db="EMBL/GenBank/DDBJ databases">
        <title>The genomic landscape of the Guanapo guppy.</title>
        <authorList>
            <person name="Kuenstner A."/>
            <person name="Dreyer C."/>
        </authorList>
    </citation>
    <scope>NUCLEOTIDE SEQUENCE</scope>
    <source>
        <strain evidence="14">Guanapo</strain>
    </source>
</reference>
<comment type="subcellular location">
    <subcellularLocation>
        <location evidence="1">Cell membrane</location>
        <topology evidence="1">Single-pass type I membrane protein</topology>
    </subcellularLocation>
</comment>
<dbReference type="GO" id="GO:0042130">
    <property type="term" value="P:negative regulation of T cell proliferation"/>
    <property type="evidence" value="ECO:0007669"/>
    <property type="project" value="TreeGrafter"/>
</dbReference>
<keyword evidence="2" id="KW-1003">Cell membrane</keyword>
<dbReference type="GeneTree" id="ENSGT00990000204870"/>
<evidence type="ECO:0000256" key="11">
    <source>
        <dbReference type="SAM" id="SignalP"/>
    </source>
</evidence>